<dbReference type="EMBL" id="NBAG03000073">
    <property type="protein sequence ID" value="PNI91714.1"/>
    <property type="molecule type" value="Genomic_DNA"/>
</dbReference>
<organism evidence="2 3">
    <name type="scientific">Pan troglodytes</name>
    <name type="common">Chimpanzee</name>
    <dbReference type="NCBI Taxonomy" id="9598"/>
    <lineage>
        <taxon>Eukaryota</taxon>
        <taxon>Metazoa</taxon>
        <taxon>Chordata</taxon>
        <taxon>Craniata</taxon>
        <taxon>Vertebrata</taxon>
        <taxon>Euteleostomi</taxon>
        <taxon>Mammalia</taxon>
        <taxon>Eutheria</taxon>
        <taxon>Euarchontoglires</taxon>
        <taxon>Primates</taxon>
        <taxon>Haplorrhini</taxon>
        <taxon>Catarrhini</taxon>
        <taxon>Hominidae</taxon>
        <taxon>Pan</taxon>
    </lineage>
</organism>
<reference evidence="2 3" key="1">
    <citation type="submission" date="2017-12" db="EMBL/GenBank/DDBJ databases">
        <title>High-resolution comparative analysis of great ape genomes.</title>
        <authorList>
            <person name="Pollen A."/>
            <person name="Hastie A."/>
            <person name="Hormozdiari F."/>
            <person name="Dougherty M."/>
            <person name="Liu R."/>
            <person name="Chaisson M."/>
            <person name="Hoppe E."/>
            <person name="Hill C."/>
            <person name="Pang A."/>
            <person name="Hillier L."/>
            <person name="Baker C."/>
            <person name="Armstrong J."/>
            <person name="Shendure J."/>
            <person name="Paten B."/>
            <person name="Wilson R."/>
            <person name="Chao H."/>
            <person name="Schneider V."/>
            <person name="Ventura M."/>
            <person name="Kronenberg Z."/>
            <person name="Murali S."/>
            <person name="Gordon D."/>
            <person name="Cantsilieris S."/>
            <person name="Munson K."/>
            <person name="Nelson B."/>
            <person name="Raja A."/>
            <person name="Underwood J."/>
            <person name="Diekhans M."/>
            <person name="Fiddes I."/>
            <person name="Haussler D."/>
            <person name="Eichler E."/>
        </authorList>
    </citation>
    <scope>NUCLEOTIDE SEQUENCE [LARGE SCALE GENOMIC DNA]</scope>
    <source>
        <strain evidence="2">Yerkes chimp pedigree #C0471</strain>
    </source>
</reference>
<dbReference type="AlphaFoldDB" id="A0A2J8Q616"/>
<feature type="region of interest" description="Disordered" evidence="1">
    <location>
        <begin position="1"/>
        <end position="40"/>
    </location>
</feature>
<evidence type="ECO:0000313" key="2">
    <source>
        <dbReference type="EMBL" id="PNI91714.1"/>
    </source>
</evidence>
<accession>A0A2J8Q616</accession>
<proteinExistence type="predicted"/>
<evidence type="ECO:0000256" key="1">
    <source>
        <dbReference type="SAM" id="MobiDB-lite"/>
    </source>
</evidence>
<comment type="caution">
    <text evidence="2">The sequence shown here is derived from an EMBL/GenBank/DDBJ whole genome shotgun (WGS) entry which is preliminary data.</text>
</comment>
<protein>
    <submittedName>
        <fullName evidence="2">SEC24D isoform 7</fullName>
    </submittedName>
</protein>
<evidence type="ECO:0000313" key="3">
    <source>
        <dbReference type="Proteomes" id="UP000236370"/>
    </source>
</evidence>
<gene>
    <name evidence="2" type="ORF">CK820_G0043358</name>
</gene>
<name>A0A2J8Q616_PANTR</name>
<sequence>MSQQGYVATPPYSQPQPGIGLSPPHYGHYGDPSHTASPTGRKLRSLKISFLPRVLQLISNQWGLELL</sequence>
<dbReference type="Proteomes" id="UP000236370">
    <property type="component" value="Unassembled WGS sequence"/>
</dbReference>